<dbReference type="SUPFAM" id="SSF51556">
    <property type="entry name" value="Metallo-dependent hydrolases"/>
    <property type="match status" value="1"/>
</dbReference>
<dbReference type="RefSeq" id="WP_045272699.1">
    <property type="nucleotide sequence ID" value="NZ_JYIX01000037.1"/>
</dbReference>
<keyword evidence="3" id="KW-0378">Hydrolase</keyword>
<reference evidence="3 4" key="1">
    <citation type="submission" date="2015-02" db="EMBL/GenBank/DDBJ databases">
        <title>Draft genome sequences of ten Microbacterium spp. with emphasis on heavy metal contaminated environments.</title>
        <authorList>
            <person name="Corretto E."/>
        </authorList>
    </citation>
    <scope>NUCLEOTIDE SEQUENCE [LARGE SCALE GENOMIC DNA]</scope>
    <source>
        <strain evidence="3 4">ARN176</strain>
    </source>
</reference>
<sequence>MSASAESLSDAAVPAWLRERGVPGIVDLHVHFMPDRVQQKVWGFFDRVAERGAPAWPIRYRGTDEERVAQLRAIGVSRFTTLSYAHRPGMAQWLNDYAAEFAAAYPDAISSATFYPEPGAGQIAERALDRGAKVFKIHVQVGDFSPLDPLLTEAWERVAAAAAPVVIHCGNGPHGGRYTGLEPVRALVERHPSLVLVIAHAGLPDYLGFAELAARHPNVYLDTTMVGTSYMQRIAPLPPGYAERLAVLGPKVVLGTDFPSIPYPYAHQLEVLDGWGLGDPWLADVLWNTPRRLLRIDGPGPLGEAIPDSWDIRGDRE</sequence>
<dbReference type="STRING" id="582680.RS86_02616"/>
<dbReference type="Proteomes" id="UP000033740">
    <property type="component" value="Unassembled WGS sequence"/>
</dbReference>
<dbReference type="GO" id="GO:0005737">
    <property type="term" value="C:cytoplasm"/>
    <property type="evidence" value="ECO:0007669"/>
    <property type="project" value="TreeGrafter"/>
</dbReference>
<dbReference type="InterPro" id="IPR032465">
    <property type="entry name" value="ACMSD"/>
</dbReference>
<keyword evidence="4" id="KW-1185">Reference proteome</keyword>
<dbReference type="Gene3D" id="3.20.20.140">
    <property type="entry name" value="Metal-dependent hydrolases"/>
    <property type="match status" value="1"/>
</dbReference>
<comment type="caution">
    <text evidence="3">The sequence shown here is derived from an EMBL/GenBank/DDBJ whole genome shotgun (WGS) entry which is preliminary data.</text>
</comment>
<keyword evidence="1" id="KW-0456">Lyase</keyword>
<dbReference type="AlphaFoldDB" id="A0A0F0LFZ0"/>
<dbReference type="PANTHER" id="PTHR21240">
    <property type="entry name" value="2-AMINO-3-CARBOXYLMUCONATE-6-SEMIALDEHYDE DECARBOXYLASE"/>
    <property type="match status" value="1"/>
</dbReference>
<evidence type="ECO:0000256" key="1">
    <source>
        <dbReference type="ARBA" id="ARBA00023239"/>
    </source>
</evidence>
<dbReference type="InterPro" id="IPR032466">
    <property type="entry name" value="Metal_Hydrolase"/>
</dbReference>
<dbReference type="PATRIC" id="fig|582680.6.peg.2685"/>
<dbReference type="CDD" id="cd01292">
    <property type="entry name" value="metallo-dependent_hydrolases"/>
    <property type="match status" value="1"/>
</dbReference>
<evidence type="ECO:0000313" key="4">
    <source>
        <dbReference type="Proteomes" id="UP000033740"/>
    </source>
</evidence>
<name>A0A0F0LFZ0_9MICO</name>
<dbReference type="Pfam" id="PF04909">
    <property type="entry name" value="Amidohydro_2"/>
    <property type="match status" value="1"/>
</dbReference>
<dbReference type="InterPro" id="IPR006680">
    <property type="entry name" value="Amidohydro-rel"/>
</dbReference>
<evidence type="ECO:0000313" key="3">
    <source>
        <dbReference type="EMBL" id="KJL32147.1"/>
    </source>
</evidence>
<organism evidence="3 4">
    <name type="scientific">Microbacterium azadirachtae</name>
    <dbReference type="NCBI Taxonomy" id="582680"/>
    <lineage>
        <taxon>Bacteria</taxon>
        <taxon>Bacillati</taxon>
        <taxon>Actinomycetota</taxon>
        <taxon>Actinomycetes</taxon>
        <taxon>Micrococcales</taxon>
        <taxon>Microbacteriaceae</taxon>
        <taxon>Microbacterium</taxon>
    </lineage>
</organism>
<dbReference type="GO" id="GO:0016831">
    <property type="term" value="F:carboxy-lyase activity"/>
    <property type="evidence" value="ECO:0007669"/>
    <property type="project" value="InterPro"/>
</dbReference>
<proteinExistence type="predicted"/>
<dbReference type="GO" id="GO:0019748">
    <property type="term" value="P:secondary metabolic process"/>
    <property type="evidence" value="ECO:0007669"/>
    <property type="project" value="TreeGrafter"/>
</dbReference>
<dbReference type="PANTHER" id="PTHR21240:SF28">
    <property type="entry name" value="ISO-OROTATE DECARBOXYLASE (EUROFUNG)"/>
    <property type="match status" value="1"/>
</dbReference>
<feature type="domain" description="Amidohydrolase-related" evidence="2">
    <location>
        <begin position="26"/>
        <end position="296"/>
    </location>
</feature>
<dbReference type="EMBL" id="JYIX01000037">
    <property type="protein sequence ID" value="KJL32147.1"/>
    <property type="molecule type" value="Genomic_DNA"/>
</dbReference>
<dbReference type="GO" id="GO:0016787">
    <property type="term" value="F:hydrolase activity"/>
    <property type="evidence" value="ECO:0007669"/>
    <property type="project" value="UniProtKB-KW"/>
</dbReference>
<accession>A0A0F0LFZ0</accession>
<gene>
    <name evidence="3" type="ORF">RS86_02616</name>
</gene>
<protein>
    <submittedName>
        <fullName evidence="3">Amidohydrolase</fullName>
    </submittedName>
</protein>
<evidence type="ECO:0000259" key="2">
    <source>
        <dbReference type="Pfam" id="PF04909"/>
    </source>
</evidence>